<dbReference type="InterPro" id="IPR020988">
    <property type="entry name" value="Pept_U32_collagenase"/>
</dbReference>
<accession>A0A9D2IK99</accession>
<dbReference type="InterPro" id="IPR051454">
    <property type="entry name" value="RNA/ubiquinone_mod_enzymes"/>
</dbReference>
<proteinExistence type="predicted"/>
<dbReference type="AlphaFoldDB" id="A0A9D2IK99"/>
<feature type="domain" description="Peptidase U32 collagenase" evidence="1">
    <location>
        <begin position="398"/>
        <end position="518"/>
    </location>
</feature>
<dbReference type="PROSITE" id="PS01276">
    <property type="entry name" value="PEPTIDASE_U32"/>
    <property type="match status" value="1"/>
</dbReference>
<name>A0A9D2IK99_9FIRM</name>
<sequence length="848" mass="94668">MGIENETIRGLSDTTAPFITESAGPGRKIEILAPAGSYASFRAALCAGADAVYAGGPRFGARAYADNFTQEELVQAIGEAHLFGRKFYLTVNTLLKDTEITDLYEYLAPLYKAGLDAVIIQDAGVMEYVRKQFPGLDIHASTQMTVTGSYGAKFLEEQGAVRVVPARELSLGEIQQIRRETDLEIECFVHGALCYCYSGQCLLSSVIGGRSGNRGQCAQPCRLPYTAGGDKKYYLSPKDICTLEIIPDLVDAGIDSFKIEGRMKKPEYVAGVTSMYRKYTDLYLRKGRAGFKVLPEDREMLMDLYNRGGSSEGYYKRHNGRGMMALERPNHTGVPAVKVRFQKGREVHGTVLTDLNPGDVIEVTGGKGNYTVGNPVQKGGKISFLVQKEVRLTQGTVLNRTRNESLIRSMQDTYMNSGMKLAVSGELSLRISEPGALTVRLETEDGAETAFTAQTQEPVQEAQNRPMDRERILSQMQKTGNSEFFFRNLDISMDDHIFVPIQQLNSLRRAALEGLRMAVIAGHTRTLPGRADEKMLSACTADLPGGCGFAEETVSDDRATGEWKPLFSVLAETEEQLGAVLDASAQNPDIWRRIYVESDLAVKIMESQKETALMQGIRENGTELFIALPYIFRREKGAAYSAERYPAWLSEAADRLRADGVLIRNYEEYQMLREEGFDKKIILDHNLYVFNRYGKSFWRKLGISEFAAPQELNARELAELGISGMEFTVYGHLPVMLSAQCILKTSGRCTRRPEVSMLTDRLGNRFPVKNQCTYCYNVIYNTLPLYLGMQADEIRKLAPGMLRLQFSIENEQFARHILDLVQNAFCVEDSHAAPDFEYTQGHFRRGVS</sequence>
<organism evidence="2 3">
    <name type="scientific">Candidatus Mediterraneibacter stercorigallinarum</name>
    <dbReference type="NCBI Taxonomy" id="2838686"/>
    <lineage>
        <taxon>Bacteria</taxon>
        <taxon>Bacillati</taxon>
        <taxon>Bacillota</taxon>
        <taxon>Clostridia</taxon>
        <taxon>Lachnospirales</taxon>
        <taxon>Lachnospiraceae</taxon>
        <taxon>Mediterraneibacter</taxon>
    </lineage>
</organism>
<reference evidence="2" key="1">
    <citation type="journal article" date="2021" name="PeerJ">
        <title>Extensive microbial diversity within the chicken gut microbiome revealed by metagenomics and culture.</title>
        <authorList>
            <person name="Gilroy R."/>
            <person name="Ravi A."/>
            <person name="Getino M."/>
            <person name="Pursley I."/>
            <person name="Horton D.L."/>
            <person name="Alikhan N.F."/>
            <person name="Baker D."/>
            <person name="Gharbi K."/>
            <person name="Hall N."/>
            <person name="Watson M."/>
            <person name="Adriaenssens E.M."/>
            <person name="Foster-Nyarko E."/>
            <person name="Jarju S."/>
            <person name="Secka A."/>
            <person name="Antonio M."/>
            <person name="Oren A."/>
            <person name="Chaudhuri R.R."/>
            <person name="La Ragione R."/>
            <person name="Hildebrand F."/>
            <person name="Pallen M.J."/>
        </authorList>
    </citation>
    <scope>NUCLEOTIDE SEQUENCE</scope>
    <source>
        <strain evidence="2">ChiGjej1B1-13045</strain>
    </source>
</reference>
<dbReference type="PANTHER" id="PTHR30217">
    <property type="entry name" value="PEPTIDASE U32 FAMILY"/>
    <property type="match status" value="1"/>
</dbReference>
<gene>
    <name evidence="2" type="ORF">H9817_09805</name>
</gene>
<dbReference type="Proteomes" id="UP000824017">
    <property type="component" value="Unassembled WGS sequence"/>
</dbReference>
<dbReference type="Pfam" id="PF12392">
    <property type="entry name" value="DUF3656"/>
    <property type="match status" value="1"/>
</dbReference>
<protein>
    <submittedName>
        <fullName evidence="2">U32 family peptidase</fullName>
    </submittedName>
</protein>
<dbReference type="InterPro" id="IPR001539">
    <property type="entry name" value="Peptidase_U32"/>
</dbReference>
<reference evidence="2" key="2">
    <citation type="submission" date="2021-04" db="EMBL/GenBank/DDBJ databases">
        <authorList>
            <person name="Gilroy R."/>
        </authorList>
    </citation>
    <scope>NUCLEOTIDE SEQUENCE</scope>
    <source>
        <strain evidence="2">ChiGjej1B1-13045</strain>
    </source>
</reference>
<evidence type="ECO:0000313" key="2">
    <source>
        <dbReference type="EMBL" id="HIZ14203.1"/>
    </source>
</evidence>
<dbReference type="Pfam" id="PF01136">
    <property type="entry name" value="Peptidase_U32"/>
    <property type="match status" value="2"/>
</dbReference>
<dbReference type="PANTHER" id="PTHR30217:SF10">
    <property type="entry name" value="23S RRNA 5-HYDROXYCYTIDINE C2501 SYNTHASE"/>
    <property type="match status" value="1"/>
</dbReference>
<dbReference type="EMBL" id="DXCD01000251">
    <property type="protein sequence ID" value="HIZ14203.1"/>
    <property type="molecule type" value="Genomic_DNA"/>
</dbReference>
<evidence type="ECO:0000313" key="3">
    <source>
        <dbReference type="Proteomes" id="UP000824017"/>
    </source>
</evidence>
<comment type="caution">
    <text evidence="2">The sequence shown here is derived from an EMBL/GenBank/DDBJ whole genome shotgun (WGS) entry which is preliminary data.</text>
</comment>
<evidence type="ECO:0000259" key="1">
    <source>
        <dbReference type="Pfam" id="PF12392"/>
    </source>
</evidence>